<dbReference type="SUPFAM" id="SSF55904">
    <property type="entry name" value="Ornithine decarboxylase C-terminal domain"/>
    <property type="match status" value="1"/>
</dbReference>
<dbReference type="SUPFAM" id="SSF53383">
    <property type="entry name" value="PLP-dependent transferases"/>
    <property type="match status" value="1"/>
</dbReference>
<dbReference type="InterPro" id="IPR011193">
    <property type="entry name" value="Orn/lys/arg_de-COase"/>
</dbReference>
<dbReference type="Gene3D" id="3.40.50.220">
    <property type="match status" value="1"/>
</dbReference>
<comment type="similarity">
    <text evidence="1">Belongs to the Orn/Lys/Arg decarboxylase class-I family.</text>
</comment>
<dbReference type="AlphaFoldDB" id="A0A1G9WQE7"/>
<dbReference type="Gene3D" id="3.90.100.10">
    <property type="entry name" value="Orn/Lys/Arg decarboxylase, C-terminal domain"/>
    <property type="match status" value="1"/>
</dbReference>
<dbReference type="Proteomes" id="UP000199309">
    <property type="component" value="Unassembled WGS sequence"/>
</dbReference>
<evidence type="ECO:0000256" key="5">
    <source>
        <dbReference type="PIRSR" id="PIRSR009393-1"/>
    </source>
</evidence>
<name>A0A1G9WQE7_9FIRM</name>
<accession>A0A1G9WQE7</accession>
<organism evidence="9 10">
    <name type="scientific">Megasphaera paucivorans</name>
    <dbReference type="NCBI Taxonomy" id="349095"/>
    <lineage>
        <taxon>Bacteria</taxon>
        <taxon>Bacillati</taxon>
        <taxon>Bacillota</taxon>
        <taxon>Negativicutes</taxon>
        <taxon>Veillonellales</taxon>
        <taxon>Veillonellaceae</taxon>
        <taxon>Megasphaera</taxon>
    </lineage>
</organism>
<feature type="domain" description="Orn/Lys/Arg decarboxylase C-terminal" evidence="8">
    <location>
        <begin position="574"/>
        <end position="703"/>
    </location>
</feature>
<dbReference type="STRING" id="349095.SAMN05660299_01675"/>
<evidence type="ECO:0000313" key="9">
    <source>
        <dbReference type="EMBL" id="SDM86794.1"/>
    </source>
</evidence>
<dbReference type="InterPro" id="IPR000310">
    <property type="entry name" value="Orn/Lys/Arg_deCO2ase_major_dom"/>
</dbReference>
<dbReference type="InterPro" id="IPR015424">
    <property type="entry name" value="PyrdxlP-dep_Trfase"/>
</dbReference>
<gene>
    <name evidence="9" type="ORF">SAMN05660299_01675</name>
</gene>
<sequence>MKHLKIAYTDAAAAYFDVFGRRKIVKVAETNFTDTAAVVLMQQDKAYIDKIKATCFGIPVFVLVTDMAAIEKSEGVYEVCLDDSFDKIALSKELERAAASYENTVLPPFFGEMAKYVDDRSLSMATPGHQAGSFFCRTPAGRYFYEYFGENIFRADMSSSDVRMGDLLIHEGVPFEAQQHAARVFNADKTYFVLNGTSTSNEIVATALLRPGDLVLFDRNNHKSVYYGALIMAGATPIYLETGRNPYGFIGGIDDHCLEEEYIRSLIRQRDPRRADEKRPFRLAVIQLGTYDGTIYNARQIVDRIGALCDYILFDSAWVGYEQFIPMMKECSPLLLNLGPDDPGIMVTQSVHKQLCGFSQASQIHKKDSHLQGQKRYCPHKRFNNAFMIHASTSPFYPLFASLDVNAKIHEGPAGKRIWLDAVKLGIEVRKDIFRECTMIHPFVPPVVHGKPWQEGDTEKMAGDIEYFRFRKGASWHSFDQYGDNQYFVDPCKILLYTPGIKESSWEYEDFGIPAGIVSRFCIENGFTPEKSDLYSILFLLTPADSASKMNTMITLLKRFERYVRMDMPLKAVLPGLVRQYRERYGQYTIRQLCQEMHDFSKQWQINCVQKNLFRSAKLPVYAMNPQEANWQLVGNETELIPLENALGRIAAEGAIPYPPGIICVAPGERWSETAQRYFRYWQEAINRFPGFEPEIHGVYFEQEMGETTKRAFTQVVLEK</sequence>
<evidence type="ECO:0000259" key="7">
    <source>
        <dbReference type="Pfam" id="PF03709"/>
    </source>
</evidence>
<evidence type="ECO:0000259" key="6">
    <source>
        <dbReference type="Pfam" id="PF01276"/>
    </source>
</evidence>
<dbReference type="RefSeq" id="WP_281240849.1">
    <property type="nucleotide sequence ID" value="NZ_FNHQ01000015.1"/>
</dbReference>
<dbReference type="EMBL" id="FNHQ01000015">
    <property type="protein sequence ID" value="SDM86794.1"/>
    <property type="molecule type" value="Genomic_DNA"/>
</dbReference>
<feature type="domain" description="Orn/Lys/Arg decarboxylase N-terminal" evidence="7">
    <location>
        <begin position="4"/>
        <end position="79"/>
    </location>
</feature>
<evidence type="ECO:0000256" key="4">
    <source>
        <dbReference type="ARBA" id="ARBA00023239"/>
    </source>
</evidence>
<dbReference type="InterPro" id="IPR036633">
    <property type="entry name" value="Prn/Lys/Arg_de-COase_C_sf"/>
</dbReference>
<evidence type="ECO:0000313" key="10">
    <source>
        <dbReference type="Proteomes" id="UP000199309"/>
    </source>
</evidence>
<dbReference type="GO" id="GO:0030170">
    <property type="term" value="F:pyridoxal phosphate binding"/>
    <property type="evidence" value="ECO:0007669"/>
    <property type="project" value="TreeGrafter"/>
</dbReference>
<protein>
    <submittedName>
        <fullName evidence="9">Ornithine decarboxylase</fullName>
    </submittedName>
</protein>
<dbReference type="NCBIfam" id="NF010092">
    <property type="entry name" value="PRK13578.1"/>
    <property type="match status" value="1"/>
</dbReference>
<dbReference type="InterPro" id="IPR011006">
    <property type="entry name" value="CheY-like_superfamily"/>
</dbReference>
<dbReference type="Pfam" id="PF01276">
    <property type="entry name" value="OKR_DC_1"/>
    <property type="match status" value="1"/>
</dbReference>
<dbReference type="SMR" id="A0A1G9WQE7"/>
<evidence type="ECO:0000256" key="3">
    <source>
        <dbReference type="ARBA" id="ARBA00022898"/>
    </source>
</evidence>
<evidence type="ECO:0000256" key="2">
    <source>
        <dbReference type="ARBA" id="ARBA00022793"/>
    </source>
</evidence>
<dbReference type="CDD" id="cd00615">
    <property type="entry name" value="Orn_deC_like"/>
    <property type="match status" value="1"/>
</dbReference>
<dbReference type="PIRSF" id="PIRSF009393">
    <property type="entry name" value="Orn_decarb"/>
    <property type="match status" value="1"/>
</dbReference>
<evidence type="ECO:0000256" key="1">
    <source>
        <dbReference type="ARBA" id="ARBA00010671"/>
    </source>
</evidence>
<dbReference type="InterPro" id="IPR008286">
    <property type="entry name" value="Prn/Lys/Arg_de-COase_C"/>
</dbReference>
<dbReference type="PANTHER" id="PTHR45229">
    <property type="entry name" value="CONSTITUTIVE ORNITHINE DECARBOXYLASE"/>
    <property type="match status" value="1"/>
</dbReference>
<keyword evidence="3 5" id="KW-0663">Pyridoxal phosphate</keyword>
<dbReference type="InterPro" id="IPR027464">
    <property type="entry name" value="Ornithine_deCO2ase_N"/>
</dbReference>
<reference evidence="9 10" key="1">
    <citation type="submission" date="2016-10" db="EMBL/GenBank/DDBJ databases">
        <authorList>
            <person name="de Groot N.N."/>
        </authorList>
    </citation>
    <scope>NUCLEOTIDE SEQUENCE [LARGE SCALE GENOMIC DNA]</scope>
    <source>
        <strain evidence="9 10">DSM 16981</strain>
    </source>
</reference>
<keyword evidence="2" id="KW-0210">Decarboxylase</keyword>
<dbReference type="GO" id="GO:0006520">
    <property type="term" value="P:amino acid metabolic process"/>
    <property type="evidence" value="ECO:0007669"/>
    <property type="project" value="InterPro"/>
</dbReference>
<feature type="domain" description="Orn/Lys/Arg decarboxylases family 1 pyridoxal-P attachment site" evidence="6">
    <location>
        <begin position="107"/>
        <end position="548"/>
    </location>
</feature>
<keyword evidence="10" id="KW-1185">Reference proteome</keyword>
<dbReference type="FunFam" id="3.40.640.10:FF:000008">
    <property type="entry name" value="Lysine decarboxylase, inducible"/>
    <property type="match status" value="1"/>
</dbReference>
<dbReference type="InterPro" id="IPR015422">
    <property type="entry name" value="PyrdxlP-dep_Trfase_small"/>
</dbReference>
<dbReference type="InterPro" id="IPR015421">
    <property type="entry name" value="PyrdxlP-dep_Trfase_major"/>
</dbReference>
<proteinExistence type="inferred from homology"/>
<evidence type="ECO:0000259" key="8">
    <source>
        <dbReference type="Pfam" id="PF03711"/>
    </source>
</evidence>
<keyword evidence="4" id="KW-0456">Lyase</keyword>
<feature type="modified residue" description="N6-(pyridoxal phosphate)lysine" evidence="5">
    <location>
        <position position="353"/>
    </location>
</feature>
<dbReference type="Gene3D" id="3.90.1150.10">
    <property type="entry name" value="Aspartate Aminotransferase, domain 1"/>
    <property type="match status" value="1"/>
</dbReference>
<dbReference type="InterPro" id="IPR005308">
    <property type="entry name" value="OKR_de-COase_N"/>
</dbReference>
<dbReference type="Pfam" id="PF03711">
    <property type="entry name" value="OKR_DC_1_C"/>
    <property type="match status" value="1"/>
</dbReference>
<dbReference type="PANTHER" id="PTHR45229:SF3">
    <property type="entry name" value="BIODEGRADATIVE ARGININE DECARBOXYLASE"/>
    <property type="match status" value="1"/>
</dbReference>
<dbReference type="GO" id="GO:0016831">
    <property type="term" value="F:carboxy-lyase activity"/>
    <property type="evidence" value="ECO:0007669"/>
    <property type="project" value="UniProtKB-KW"/>
</dbReference>
<dbReference type="SUPFAM" id="SSF52172">
    <property type="entry name" value="CheY-like"/>
    <property type="match status" value="1"/>
</dbReference>
<dbReference type="Gene3D" id="3.40.640.10">
    <property type="entry name" value="Type I PLP-dependent aspartate aminotransferase-like (Major domain)"/>
    <property type="match status" value="1"/>
</dbReference>
<dbReference type="GO" id="GO:0005829">
    <property type="term" value="C:cytosol"/>
    <property type="evidence" value="ECO:0007669"/>
    <property type="project" value="TreeGrafter"/>
</dbReference>
<dbReference type="Pfam" id="PF03709">
    <property type="entry name" value="OKR_DC_1_N"/>
    <property type="match status" value="1"/>
</dbReference>